<reference evidence="1 2" key="1">
    <citation type="submission" date="2011-09" db="EMBL/GenBank/DDBJ databases">
        <authorList>
            <person name="Pope W.H."/>
            <person name="Pedulla M.L."/>
            <person name="Ford M.E."/>
            <person name="Peebles C.L."/>
            <person name="Hatfull G.H."/>
            <person name="Hendrix R.W."/>
        </authorList>
    </citation>
    <scope>NUCLEOTIDE SEQUENCE [LARGE SCALE GENOMIC DNA]</scope>
    <source>
        <strain evidence="1">G</strain>
    </source>
</reference>
<dbReference type="RefSeq" id="YP_009015646.1">
    <property type="nucleotide sequence ID" value="NC_023719.1"/>
</dbReference>
<organism evidence="1 2">
    <name type="scientific">Bacillus phage G</name>
    <dbReference type="NCBI Taxonomy" id="2884420"/>
    <lineage>
        <taxon>Viruses</taxon>
        <taxon>Duplodnaviria</taxon>
        <taxon>Heunggongvirae</taxon>
        <taxon>Uroviricota</taxon>
        <taxon>Caudoviricetes</taxon>
        <taxon>Donellivirus</taxon>
        <taxon>Donellivirus gee</taxon>
    </lineage>
</organism>
<evidence type="ECO:0000313" key="2">
    <source>
        <dbReference type="Proteomes" id="UP000009273"/>
    </source>
</evidence>
<name>G3MA84_9CAUD</name>
<keyword evidence="2" id="KW-1185">Reference proteome</keyword>
<sequence>MSTFREKYRDIKAGRIIKKADVSQPAQRTIQEDSDMTGYTDKIEEALKISIHPTIIDGFVETFSGELNITMSNNDTIHLQYSTDELTNTSTSELTINGQSVSLQPNFEPSQLTDVYKQFLGIQ</sequence>
<accession>G3MA84</accession>
<dbReference type="EMBL" id="JN638751">
    <property type="protein sequence ID" value="AEO93602.1"/>
    <property type="molecule type" value="Genomic_DNA"/>
</dbReference>
<dbReference type="Proteomes" id="UP000009273">
    <property type="component" value="Segment"/>
</dbReference>
<evidence type="ECO:0000313" key="1">
    <source>
        <dbReference type="EMBL" id="AEO93602.1"/>
    </source>
</evidence>
<gene>
    <name evidence="1" type="primary">343</name>
    <name evidence="1" type="ORF">G_343</name>
</gene>
<dbReference type="KEGG" id="vg:18563558"/>
<proteinExistence type="predicted"/>
<dbReference type="GeneID" id="18563558"/>
<protein>
    <submittedName>
        <fullName evidence="1">Gp343</fullName>
    </submittedName>
</protein>